<dbReference type="AlphaFoldDB" id="A0A922JGG7"/>
<evidence type="ECO:0000313" key="3">
    <source>
        <dbReference type="Proteomes" id="UP000811246"/>
    </source>
</evidence>
<evidence type="ECO:0000313" key="2">
    <source>
        <dbReference type="EMBL" id="KAG6707796.1"/>
    </source>
</evidence>
<dbReference type="PANTHER" id="PTHR34780:SF2">
    <property type="entry name" value="GENOME ASSEMBLY, CHROMOSOME: A02"/>
    <property type="match status" value="1"/>
</dbReference>
<dbReference type="PANTHER" id="PTHR34780">
    <property type="entry name" value="OS08G0427800 PROTEIN"/>
    <property type="match status" value="1"/>
</dbReference>
<accession>A0A922JGG7</accession>
<proteinExistence type="predicted"/>
<reference evidence="2" key="1">
    <citation type="submission" date="2021-01" db="EMBL/GenBank/DDBJ databases">
        <authorList>
            <person name="Lovell J.T."/>
            <person name="Bentley N."/>
            <person name="Bhattarai G."/>
            <person name="Jenkins J.W."/>
            <person name="Sreedasyam A."/>
            <person name="Alarcon Y."/>
            <person name="Bock C."/>
            <person name="Boston L."/>
            <person name="Carlson J."/>
            <person name="Cervantes K."/>
            <person name="Clermont K."/>
            <person name="Krom N."/>
            <person name="Kubenka K."/>
            <person name="Mamidi S."/>
            <person name="Mattison C."/>
            <person name="Monteros M."/>
            <person name="Pisani C."/>
            <person name="Plott C."/>
            <person name="Rajasekar S."/>
            <person name="Rhein H.S."/>
            <person name="Rohla C."/>
            <person name="Song M."/>
            <person name="Hilaire R.S."/>
            <person name="Shu S."/>
            <person name="Wells L."/>
            <person name="Wang X."/>
            <person name="Webber J."/>
            <person name="Heerema R.J."/>
            <person name="Klein P."/>
            <person name="Conner P."/>
            <person name="Grauke L."/>
            <person name="Grimwood J."/>
            <person name="Schmutz J."/>
            <person name="Randall J.J."/>
        </authorList>
    </citation>
    <scope>NUCLEOTIDE SEQUENCE</scope>
    <source>
        <tissue evidence="2">Leaf</tissue>
    </source>
</reference>
<sequence>MEPQNSSSSSSNKENNSNEKSVDGDGFMGAPVHIQVIKIKKEIEIIKHPSLQQPEMRRVNVIRGFTWQPSPSPLGLADRQPISVIGNA</sequence>
<feature type="compositionally biased region" description="Low complexity" evidence="1">
    <location>
        <begin position="1"/>
        <end position="15"/>
    </location>
</feature>
<protein>
    <submittedName>
        <fullName evidence="2">Uncharacterized protein</fullName>
    </submittedName>
</protein>
<gene>
    <name evidence="2" type="ORF">I3842_06G050800</name>
</gene>
<dbReference type="Proteomes" id="UP000811246">
    <property type="component" value="Chromosome 6"/>
</dbReference>
<feature type="region of interest" description="Disordered" evidence="1">
    <location>
        <begin position="1"/>
        <end position="28"/>
    </location>
</feature>
<dbReference type="EMBL" id="CM031830">
    <property type="protein sequence ID" value="KAG6707796.1"/>
    <property type="molecule type" value="Genomic_DNA"/>
</dbReference>
<evidence type="ECO:0000256" key="1">
    <source>
        <dbReference type="SAM" id="MobiDB-lite"/>
    </source>
</evidence>
<organism evidence="2 3">
    <name type="scientific">Carya illinoinensis</name>
    <name type="common">Pecan</name>
    <dbReference type="NCBI Taxonomy" id="32201"/>
    <lineage>
        <taxon>Eukaryota</taxon>
        <taxon>Viridiplantae</taxon>
        <taxon>Streptophyta</taxon>
        <taxon>Embryophyta</taxon>
        <taxon>Tracheophyta</taxon>
        <taxon>Spermatophyta</taxon>
        <taxon>Magnoliopsida</taxon>
        <taxon>eudicotyledons</taxon>
        <taxon>Gunneridae</taxon>
        <taxon>Pentapetalae</taxon>
        <taxon>rosids</taxon>
        <taxon>fabids</taxon>
        <taxon>Fagales</taxon>
        <taxon>Juglandaceae</taxon>
        <taxon>Carya</taxon>
    </lineage>
</organism>
<comment type="caution">
    <text evidence="2">The sequence shown here is derived from an EMBL/GenBank/DDBJ whole genome shotgun (WGS) entry which is preliminary data.</text>
</comment>
<name>A0A922JGG7_CARIL</name>